<dbReference type="EMBL" id="JBBMEK010000099">
    <property type="protein sequence ID" value="MEQ2365247.1"/>
    <property type="molecule type" value="Genomic_DNA"/>
</dbReference>
<feature type="transmembrane region" description="Helical" evidence="1">
    <location>
        <begin position="6"/>
        <end position="24"/>
    </location>
</feature>
<accession>A0ABV1B6Z0</accession>
<keyword evidence="3" id="KW-1185">Reference proteome</keyword>
<keyword evidence="1" id="KW-0812">Transmembrane</keyword>
<name>A0ABV1B6Z0_9FIRM</name>
<sequence>MTTHTIHTFCICSTQFIIFTVRFFKGKGKKQGVYKQCKEAYGSCSKADHPSDSVLTLPPQKQKFHEQRYNHKNRTHCKKFLKNNILLSNAIDIIYKIQEKSKTPQNNLPHLSTPDFVSN</sequence>
<gene>
    <name evidence="2" type="ORF">WMO25_09085</name>
</gene>
<keyword evidence="1" id="KW-1133">Transmembrane helix</keyword>
<evidence type="ECO:0000313" key="2">
    <source>
        <dbReference type="EMBL" id="MEQ2365247.1"/>
    </source>
</evidence>
<evidence type="ECO:0000313" key="3">
    <source>
        <dbReference type="Proteomes" id="UP001469749"/>
    </source>
</evidence>
<reference evidence="2 3" key="1">
    <citation type="submission" date="2024-03" db="EMBL/GenBank/DDBJ databases">
        <title>Human intestinal bacterial collection.</title>
        <authorList>
            <person name="Pauvert C."/>
            <person name="Hitch T.C.A."/>
            <person name="Clavel T."/>
        </authorList>
    </citation>
    <scope>NUCLEOTIDE SEQUENCE [LARGE SCALE GENOMIC DNA]</scope>
    <source>
        <strain evidence="2 3">CLA-AA-H190</strain>
    </source>
</reference>
<dbReference type="Proteomes" id="UP001469749">
    <property type="component" value="Unassembled WGS sequence"/>
</dbReference>
<comment type="caution">
    <text evidence="2">The sequence shown here is derived from an EMBL/GenBank/DDBJ whole genome shotgun (WGS) entry which is preliminary data.</text>
</comment>
<evidence type="ECO:0000256" key="1">
    <source>
        <dbReference type="SAM" id="Phobius"/>
    </source>
</evidence>
<proteinExistence type="predicted"/>
<keyword evidence="1" id="KW-0472">Membrane</keyword>
<protein>
    <submittedName>
        <fullName evidence="2">Uncharacterized protein</fullName>
    </submittedName>
</protein>
<organism evidence="2 3">
    <name type="scientific">Coprococcus intestinihominis</name>
    <dbReference type="NCBI Taxonomy" id="3133154"/>
    <lineage>
        <taxon>Bacteria</taxon>
        <taxon>Bacillati</taxon>
        <taxon>Bacillota</taxon>
        <taxon>Clostridia</taxon>
        <taxon>Lachnospirales</taxon>
        <taxon>Lachnospiraceae</taxon>
        <taxon>Coprococcus</taxon>
    </lineage>
</organism>